<feature type="coiled-coil region" evidence="4">
    <location>
        <begin position="1"/>
        <end position="32"/>
    </location>
</feature>
<accession>A0A0L0CPE1</accession>
<comment type="similarity">
    <text evidence="3">Belongs to the RNA polymerase II subunit 5-mediating protein family.</text>
</comment>
<keyword evidence="7" id="KW-1185">Reference proteome</keyword>
<evidence type="ECO:0000256" key="5">
    <source>
        <dbReference type="SAM" id="MobiDB-lite"/>
    </source>
</evidence>
<dbReference type="OMA" id="GHYQGYF"/>
<evidence type="ECO:0000313" key="7">
    <source>
        <dbReference type="Proteomes" id="UP000037069"/>
    </source>
</evidence>
<evidence type="ECO:0000256" key="3">
    <source>
        <dbReference type="ARBA" id="ARBA00038295"/>
    </source>
</evidence>
<feature type="compositionally biased region" description="Basic and acidic residues" evidence="5">
    <location>
        <begin position="603"/>
        <end position="613"/>
    </location>
</feature>
<dbReference type="CDD" id="cd23159">
    <property type="entry name" value="Prefoldin_URI1"/>
    <property type="match status" value="1"/>
</dbReference>
<keyword evidence="2" id="KW-0539">Nucleus</keyword>
<dbReference type="GO" id="GO:0005634">
    <property type="term" value="C:nucleus"/>
    <property type="evidence" value="ECO:0007669"/>
    <property type="project" value="UniProtKB-SubCell"/>
</dbReference>
<feature type="region of interest" description="Disordered" evidence="5">
    <location>
        <begin position="217"/>
        <end position="276"/>
    </location>
</feature>
<comment type="caution">
    <text evidence="6">The sequence shown here is derived from an EMBL/GenBank/DDBJ whole genome shotgun (WGS) entry which is preliminary data.</text>
</comment>
<dbReference type="InterPro" id="IPR009053">
    <property type="entry name" value="Prefoldin"/>
</dbReference>
<feature type="compositionally biased region" description="Low complexity" evidence="5">
    <location>
        <begin position="259"/>
        <end position="273"/>
    </location>
</feature>
<proteinExistence type="inferred from homology"/>
<feature type="compositionally biased region" description="Basic and acidic residues" evidence="5">
    <location>
        <begin position="154"/>
        <end position="177"/>
    </location>
</feature>
<evidence type="ECO:0000313" key="6">
    <source>
        <dbReference type="EMBL" id="KNC33304.1"/>
    </source>
</evidence>
<dbReference type="GO" id="GO:0003714">
    <property type="term" value="F:transcription corepressor activity"/>
    <property type="evidence" value="ECO:0007669"/>
    <property type="project" value="TreeGrafter"/>
</dbReference>
<feature type="compositionally biased region" description="Basic and acidic residues" evidence="5">
    <location>
        <begin position="224"/>
        <end position="258"/>
    </location>
</feature>
<sequence>MNKREDALREALQKNEEEAQRWQNYLKENETAIENMAMFGKRLTVDVMVPVGKKAFMPGHLLHTNEVLVGHYQGYFSKCTTFKAKEICDLRIKMAKEHLKKLQTEADLWQNKLEKPYAEGVMPSGEEREIIEDFNEEEEKLWKEKHRIRVKQAKQKEREEREKELQKEKLKNKKVTEEKSDEEIFKMLEEAELMEELEQELDKLEVDEVNDETIRKLMSGEMKLPQEKKRLAHDKKDGKDKTNEESDLRNNIVKKNDLKNNNQMNTNNNVQPNPEITNLVDSQEEDDTELDEEPLPEEVSMIKEQAKFLNAEDQIGFYEYQIEIIRQKLQNLPLRTQKELDEKIRLLNVLENLEELLEMAEETVGAEELAEQDFEAEEDKKENEEKQLSDNKEQIVSTSTTSEANKTIQKRRISFALEDQTLEFRKHEAVTQMLPPKTEKPKRDIIKLDDDENEDVNKNSVFTKAPLDKKELIQAKVDKNLQFVAENQSKQDFDLVQQILQSSMGEVNTLYIKFKHSQQESYKRDNKVSLDIPASPADFYDLHKKSLETETEPSTLFINSYEGEDQVRTPVLKEADRQAAFADPKAEFSNPSLQAKPILKNKSAVDKENHLKDTQQQNNINKNKKSKKKSNKKEEDDCFSAYNKVMNDVIEKPLTEPEPLPDVKFIDAHTPKKRISRFKQMRQGTDKT</sequence>
<dbReference type="InterPro" id="IPR052255">
    <property type="entry name" value="RNA_pol_II_subunit5-mediator"/>
</dbReference>
<name>A0A0L0CPE1_LUCCU</name>
<feature type="compositionally biased region" description="Polar residues" evidence="5">
    <location>
        <begin position="394"/>
        <end position="403"/>
    </location>
</feature>
<dbReference type="OrthoDB" id="21413at2759"/>
<feature type="compositionally biased region" description="Basic and acidic residues" evidence="5">
    <location>
        <begin position="378"/>
        <end position="393"/>
    </location>
</feature>
<keyword evidence="4" id="KW-0175">Coiled coil</keyword>
<evidence type="ECO:0008006" key="8">
    <source>
        <dbReference type="Google" id="ProtNLM"/>
    </source>
</evidence>
<feature type="compositionally biased region" description="Basic residues" evidence="5">
    <location>
        <begin position="622"/>
        <end position="631"/>
    </location>
</feature>
<evidence type="ECO:0000256" key="2">
    <source>
        <dbReference type="ARBA" id="ARBA00023242"/>
    </source>
</evidence>
<dbReference type="Proteomes" id="UP000037069">
    <property type="component" value="Unassembled WGS sequence"/>
</dbReference>
<protein>
    <recommendedName>
        <fullName evidence="8">Unconventional prefoldin RPB5 interactor</fullName>
    </recommendedName>
</protein>
<dbReference type="GO" id="GO:0019212">
    <property type="term" value="F:phosphatase inhibitor activity"/>
    <property type="evidence" value="ECO:0007669"/>
    <property type="project" value="TreeGrafter"/>
</dbReference>
<evidence type="ECO:0000256" key="4">
    <source>
        <dbReference type="SAM" id="Coils"/>
    </source>
</evidence>
<gene>
    <name evidence="6" type="ORF">FF38_06063</name>
</gene>
<dbReference type="SUPFAM" id="SSF46579">
    <property type="entry name" value="Prefoldin"/>
    <property type="match status" value="1"/>
</dbReference>
<dbReference type="EMBL" id="JRES01000204">
    <property type="protein sequence ID" value="KNC33304.1"/>
    <property type="molecule type" value="Genomic_DNA"/>
</dbReference>
<dbReference type="AlphaFoldDB" id="A0A0L0CPE1"/>
<reference evidence="6 7" key="1">
    <citation type="journal article" date="2015" name="Nat. Commun.">
        <title>Lucilia cuprina genome unlocks parasitic fly biology to underpin future interventions.</title>
        <authorList>
            <person name="Anstead C.A."/>
            <person name="Korhonen P.K."/>
            <person name="Young N.D."/>
            <person name="Hall R.S."/>
            <person name="Jex A.R."/>
            <person name="Murali S.C."/>
            <person name="Hughes D.S."/>
            <person name="Lee S.F."/>
            <person name="Perry T."/>
            <person name="Stroehlein A.J."/>
            <person name="Ansell B.R."/>
            <person name="Breugelmans B."/>
            <person name="Hofmann A."/>
            <person name="Qu J."/>
            <person name="Dugan S."/>
            <person name="Lee S.L."/>
            <person name="Chao H."/>
            <person name="Dinh H."/>
            <person name="Han Y."/>
            <person name="Doddapaneni H.V."/>
            <person name="Worley K.C."/>
            <person name="Muzny D.M."/>
            <person name="Ioannidis P."/>
            <person name="Waterhouse R.M."/>
            <person name="Zdobnov E.M."/>
            <person name="James P.J."/>
            <person name="Bagnall N.H."/>
            <person name="Kotze A.C."/>
            <person name="Gibbs R.A."/>
            <person name="Richards S."/>
            <person name="Batterham P."/>
            <person name="Gasser R.B."/>
        </authorList>
    </citation>
    <scope>NUCLEOTIDE SEQUENCE [LARGE SCALE GENOMIC DNA]</scope>
    <source>
        <strain evidence="6 7">LS</strain>
        <tissue evidence="6">Full body</tissue>
    </source>
</reference>
<feature type="region of interest" description="Disordered" evidence="5">
    <location>
        <begin position="582"/>
        <end position="636"/>
    </location>
</feature>
<dbReference type="Pfam" id="PF02996">
    <property type="entry name" value="Prefoldin"/>
    <property type="match status" value="1"/>
</dbReference>
<organism evidence="6 7">
    <name type="scientific">Lucilia cuprina</name>
    <name type="common">Green bottle fly</name>
    <name type="synonym">Australian sheep blowfly</name>
    <dbReference type="NCBI Taxonomy" id="7375"/>
    <lineage>
        <taxon>Eukaryota</taxon>
        <taxon>Metazoa</taxon>
        <taxon>Ecdysozoa</taxon>
        <taxon>Arthropoda</taxon>
        <taxon>Hexapoda</taxon>
        <taxon>Insecta</taxon>
        <taxon>Pterygota</taxon>
        <taxon>Neoptera</taxon>
        <taxon>Endopterygota</taxon>
        <taxon>Diptera</taxon>
        <taxon>Brachycera</taxon>
        <taxon>Muscomorpha</taxon>
        <taxon>Oestroidea</taxon>
        <taxon>Calliphoridae</taxon>
        <taxon>Luciliinae</taxon>
        <taxon>Lucilia</taxon>
    </lineage>
</organism>
<dbReference type="STRING" id="7375.A0A0L0CPE1"/>
<dbReference type="PANTHER" id="PTHR15111:SF0">
    <property type="entry name" value="UNCONVENTIONAL PREFOLDIN RPB5 INTERACTOR 1"/>
    <property type="match status" value="1"/>
</dbReference>
<feature type="region of interest" description="Disordered" evidence="5">
    <location>
        <begin position="152"/>
        <end position="177"/>
    </location>
</feature>
<dbReference type="InterPro" id="IPR004127">
    <property type="entry name" value="Prefoldin_subunit_alpha"/>
</dbReference>
<dbReference type="GO" id="GO:0003682">
    <property type="term" value="F:chromatin binding"/>
    <property type="evidence" value="ECO:0007669"/>
    <property type="project" value="TreeGrafter"/>
</dbReference>
<dbReference type="GO" id="GO:0000122">
    <property type="term" value="P:negative regulation of transcription by RNA polymerase II"/>
    <property type="evidence" value="ECO:0007669"/>
    <property type="project" value="TreeGrafter"/>
</dbReference>
<feature type="compositionally biased region" description="Basic residues" evidence="5">
    <location>
        <begin position="671"/>
        <end position="680"/>
    </location>
</feature>
<dbReference type="PANTHER" id="PTHR15111">
    <property type="entry name" value="RNA POLYMERASE II SUBUNIT 5-MEDIATING PROTEIN NNX3"/>
    <property type="match status" value="1"/>
</dbReference>
<feature type="region of interest" description="Disordered" evidence="5">
    <location>
        <begin position="650"/>
        <end position="688"/>
    </location>
</feature>
<evidence type="ECO:0000256" key="1">
    <source>
        <dbReference type="ARBA" id="ARBA00004123"/>
    </source>
</evidence>
<feature type="region of interest" description="Disordered" evidence="5">
    <location>
        <begin position="374"/>
        <end position="403"/>
    </location>
</feature>
<dbReference type="Gene3D" id="1.10.287.370">
    <property type="match status" value="1"/>
</dbReference>
<comment type="subcellular location">
    <subcellularLocation>
        <location evidence="1">Nucleus</location>
    </subcellularLocation>
</comment>